<protein>
    <submittedName>
        <fullName evidence="2">Uncharacterized protein</fullName>
    </submittedName>
</protein>
<feature type="compositionally biased region" description="Polar residues" evidence="1">
    <location>
        <begin position="1"/>
        <end position="13"/>
    </location>
</feature>
<accession>A0A498PP26</accession>
<feature type="compositionally biased region" description="Pro residues" evidence="1">
    <location>
        <begin position="111"/>
        <end position="122"/>
    </location>
</feature>
<evidence type="ECO:0000256" key="1">
    <source>
        <dbReference type="SAM" id="MobiDB-lite"/>
    </source>
</evidence>
<gene>
    <name evidence="2" type="ORF">LAUMK13_00134</name>
</gene>
<feature type="compositionally biased region" description="Basic residues" evidence="1">
    <location>
        <begin position="62"/>
        <end position="71"/>
    </location>
</feature>
<reference evidence="2 3" key="1">
    <citation type="submission" date="2018-09" db="EMBL/GenBank/DDBJ databases">
        <authorList>
            <person name="Tagini F."/>
        </authorList>
    </citation>
    <scope>NUCLEOTIDE SEQUENCE [LARGE SCALE GENOMIC DNA]</scope>
    <source>
        <strain evidence="2 3">MK13</strain>
    </source>
</reference>
<feature type="compositionally biased region" description="Basic and acidic residues" evidence="1">
    <location>
        <begin position="51"/>
        <end position="61"/>
    </location>
</feature>
<name>A0A498PP26_9MYCO</name>
<evidence type="ECO:0000313" key="2">
    <source>
        <dbReference type="EMBL" id="VBA32715.1"/>
    </source>
</evidence>
<dbReference type="Proteomes" id="UP000267289">
    <property type="component" value="Unassembled WGS sequence"/>
</dbReference>
<evidence type="ECO:0000313" key="3">
    <source>
        <dbReference type="Proteomes" id="UP000267289"/>
    </source>
</evidence>
<keyword evidence="3" id="KW-1185">Reference proteome</keyword>
<dbReference type="EMBL" id="UPHQ01000006">
    <property type="protein sequence ID" value="VBA32715.1"/>
    <property type="molecule type" value="Genomic_DNA"/>
</dbReference>
<feature type="region of interest" description="Disordered" evidence="1">
    <location>
        <begin position="1"/>
        <end position="23"/>
    </location>
</feature>
<sequence length="203" mass="22122">MTMSSKPAPNVSSPMLAAGGRPIALTRPAGSPWAGLRDSVQEQVEVVGRQRGQDRVGDVRGRKQRRVAPGHRVRDGVGGGGVHRLQAGDDAVDRHGRSTPDRMRRTDSRWPPTPRRPRPPPGLTSDRLPQHWPSPPLRQCVRDPLRPSPSSAARRARTLRHRRILLNNQPQALNANLSAALVPGHFIPSSRTPARSSGSVIAE</sequence>
<organism evidence="2 3">
    <name type="scientific">Mycobacterium innocens</name>
    <dbReference type="NCBI Taxonomy" id="2341083"/>
    <lineage>
        <taxon>Bacteria</taxon>
        <taxon>Bacillati</taxon>
        <taxon>Actinomycetota</taxon>
        <taxon>Actinomycetes</taxon>
        <taxon>Mycobacteriales</taxon>
        <taxon>Mycobacteriaceae</taxon>
        <taxon>Mycobacterium</taxon>
    </lineage>
</organism>
<feature type="compositionally biased region" description="Basic and acidic residues" evidence="1">
    <location>
        <begin position="91"/>
        <end position="108"/>
    </location>
</feature>
<feature type="region of interest" description="Disordered" evidence="1">
    <location>
        <begin position="46"/>
        <end position="155"/>
    </location>
</feature>
<proteinExistence type="predicted"/>
<dbReference type="AlphaFoldDB" id="A0A498PP26"/>